<name>A0A482XLU6_LAOST</name>
<evidence type="ECO:0000256" key="5">
    <source>
        <dbReference type="ARBA" id="ARBA00022723"/>
    </source>
</evidence>
<dbReference type="InterPro" id="IPR000571">
    <property type="entry name" value="Znf_CCCH"/>
</dbReference>
<dbReference type="InterPro" id="IPR001650">
    <property type="entry name" value="Helicase_C-like"/>
</dbReference>
<dbReference type="PROSITE" id="PS50908">
    <property type="entry name" value="RWD"/>
    <property type="match status" value="1"/>
</dbReference>
<evidence type="ECO:0000259" key="18">
    <source>
        <dbReference type="PROSITE" id="PS50908"/>
    </source>
</evidence>
<feature type="domain" description="Helicase ATP-binding" evidence="19">
    <location>
        <begin position="452"/>
        <end position="619"/>
    </location>
</feature>
<dbReference type="Gene3D" id="3.10.110.10">
    <property type="entry name" value="Ubiquitin Conjugating Enzyme"/>
    <property type="match status" value="1"/>
</dbReference>
<feature type="region of interest" description="Disordered" evidence="16">
    <location>
        <begin position="1"/>
        <end position="34"/>
    </location>
</feature>
<dbReference type="Gene3D" id="1.20.120.1080">
    <property type="match status" value="1"/>
</dbReference>
<evidence type="ECO:0000256" key="7">
    <source>
        <dbReference type="ARBA" id="ARBA00022771"/>
    </source>
</evidence>
<keyword evidence="11" id="KW-0067">ATP-binding</keyword>
<evidence type="ECO:0000256" key="6">
    <source>
        <dbReference type="ARBA" id="ARBA00022741"/>
    </source>
</evidence>
<evidence type="ECO:0000256" key="3">
    <source>
        <dbReference type="ARBA" id="ARBA00022490"/>
    </source>
</evidence>
<dbReference type="PANTHER" id="PTHR18934:SF145">
    <property type="entry name" value="ATP-DEPENDENT RNA HELICASE DHX57-RELATED"/>
    <property type="match status" value="1"/>
</dbReference>
<sequence length="1197" mass="134443">MSSKNKGGSNKIKNDDNFIIPTKKKDETTEDKHVSSKYKVEMSTLYLADESKKLIEHALKFIYGNNYSLKELSSYKEAKGLELVALQKEYRLNSGHLRVRTIENYALQSNKPRQAADIAQQFAITKLKRYGFEVSHCSEVLQSVQGDFGAAFELLMSLYFQLPLPDPDAETCPLCEAERNQEMEAILSIYDEHFSVKINDRLWAIRLNLPYLAQHYSAKPSAASASFADKPSSKSKKKKVPCKFFKEGTCRNGVMCKFSHDLPEKTQTKVDSDDREDWFVLEIRFPKGSKYPLEESPYVSLVPESEYSRMPAGVRLCITQHLLATARQDAAAASPTVFNLVSMLQDRHDEIIAAADGPQCFPSPNDSILAAPLSAAVARNGEVAEQDVDVKVNGNDRKSQLHQERDIDLEAIEKENAVLAGKYRNHIKTERSRKWIESRSKLPAWKKREELLYTIRNNKVVMICGETGCGKSTQVPQFILDDWLAEGAPGLMSIVCSQPRKISAMGVASRVADEKSERVGGLVGYQIHLESCISRSTRLSFCTTGVLLRRLESDPSLLGVSHIVVDEVHERSEESDFLLLILKQLLAKRNDLKVILMSATANAKLFCDYFGGNVPIIDIPGRTFPVKSVYLEDLLECTRYVLDENSEYTRIRKGNNSTLEELETELEVCDIRTAAATPNEKIRDEFLTLQQISIRYDQYSMQTKKNLYLLDPEKINYDLIVEAILWVCTPHPDIPDDGSVLIFLPGIGEITQLHEKLLEQSIFQPEADRFFLVPLHSSLSSEEQKLLFKKTLFYVRKIILSTNIAETSVTVDDCVFVIDTGRMKENRFDENKSMETLESVWVSRANAQQRRGRAGRVRPGVAISLFTAHRFHNHMQAQPTPEIHRVSLERVIIRTKMLPLFRGHDLRSVLGSLIEPPSETAIAAALERLRLAGAVDAGGSLTPLGCHCGQLPVDIRLAKLLLYGAIYCCLDSVLTMAAALSYRSPFISSFHNRANCDAKRKEFTTAHSDQITVLKAYNEWRAANEKSLASGRRFAFEKNLSLNTLSHLADVKLQFLEHLVSIGFVDSAMNIPAKSRRKSGQDIIPELTGQQWNKNGSNYRLLASVLCAALFPNVVRVMTADRTFVPSAGGAVPRVPQLHELRFTTIQGDQVAELLQAIQRELGKILEEKIRTPSLNLLSYTKGCKVITAIIDIVSRS</sequence>
<evidence type="ECO:0000256" key="13">
    <source>
        <dbReference type="ARBA" id="ARBA00023054"/>
    </source>
</evidence>
<dbReference type="PANTHER" id="PTHR18934">
    <property type="entry name" value="ATP-DEPENDENT RNA HELICASE"/>
    <property type="match status" value="1"/>
</dbReference>
<feature type="domain" description="C3H1-type" evidence="17">
    <location>
        <begin position="236"/>
        <end position="263"/>
    </location>
</feature>
<keyword evidence="22" id="KW-1185">Reference proteome</keyword>
<keyword evidence="3" id="KW-0963">Cytoplasm</keyword>
<evidence type="ECO:0000256" key="1">
    <source>
        <dbReference type="ARBA" id="ARBA00008792"/>
    </source>
</evidence>
<evidence type="ECO:0000259" key="19">
    <source>
        <dbReference type="PROSITE" id="PS51192"/>
    </source>
</evidence>
<protein>
    <recommendedName>
        <fullName evidence="2">RNA helicase</fullName>
        <ecNumber evidence="2">3.6.4.13</ecNumber>
    </recommendedName>
</protein>
<evidence type="ECO:0000313" key="22">
    <source>
        <dbReference type="Proteomes" id="UP000291343"/>
    </source>
</evidence>
<dbReference type="PROSITE" id="PS00690">
    <property type="entry name" value="DEAH_ATP_HELICASE"/>
    <property type="match status" value="1"/>
</dbReference>
<comment type="catalytic activity">
    <reaction evidence="14">
        <text>ATP + H2O = ADP + phosphate + H(+)</text>
        <dbReference type="Rhea" id="RHEA:13065"/>
        <dbReference type="ChEBI" id="CHEBI:15377"/>
        <dbReference type="ChEBI" id="CHEBI:15378"/>
        <dbReference type="ChEBI" id="CHEBI:30616"/>
        <dbReference type="ChEBI" id="CHEBI:43474"/>
        <dbReference type="ChEBI" id="CHEBI:456216"/>
        <dbReference type="EC" id="3.6.4.13"/>
    </reaction>
</comment>
<dbReference type="InterPro" id="IPR007502">
    <property type="entry name" value="Helicase-assoc_dom"/>
</dbReference>
<evidence type="ECO:0000313" key="21">
    <source>
        <dbReference type="EMBL" id="RZF46510.1"/>
    </source>
</evidence>
<dbReference type="InterPro" id="IPR011545">
    <property type="entry name" value="DEAD/DEAH_box_helicase_dom"/>
</dbReference>
<dbReference type="Pfam" id="PF00270">
    <property type="entry name" value="DEAD"/>
    <property type="match status" value="1"/>
</dbReference>
<dbReference type="SMART" id="SM00356">
    <property type="entry name" value="ZnF_C3H1"/>
    <property type="match status" value="1"/>
</dbReference>
<dbReference type="Pfam" id="PF00642">
    <property type="entry name" value="zf-CCCH"/>
    <property type="match status" value="1"/>
</dbReference>
<evidence type="ECO:0000259" key="20">
    <source>
        <dbReference type="PROSITE" id="PS51194"/>
    </source>
</evidence>
<dbReference type="InterPro" id="IPR036855">
    <property type="entry name" value="Znf_CCCH_sf"/>
</dbReference>
<dbReference type="EMBL" id="QKKF02006119">
    <property type="protein sequence ID" value="RZF46510.1"/>
    <property type="molecule type" value="Genomic_DNA"/>
</dbReference>
<feature type="domain" description="RWD" evidence="18">
    <location>
        <begin position="181"/>
        <end position="351"/>
    </location>
</feature>
<evidence type="ECO:0000256" key="12">
    <source>
        <dbReference type="ARBA" id="ARBA00022917"/>
    </source>
</evidence>
<dbReference type="CDD" id="cd23825">
    <property type="entry name" value="RWD_DHX57"/>
    <property type="match status" value="1"/>
</dbReference>
<evidence type="ECO:0000259" key="17">
    <source>
        <dbReference type="PROSITE" id="PS50103"/>
    </source>
</evidence>
<keyword evidence="4" id="KW-0396">Initiation factor</keyword>
<feature type="compositionally biased region" description="Basic and acidic residues" evidence="16">
    <location>
        <begin position="23"/>
        <end position="34"/>
    </location>
</feature>
<dbReference type="Gene3D" id="1.20.120.1350">
    <property type="entry name" value="Pneumovirus matrix protein 2 (M2), zinc-binding domain"/>
    <property type="match status" value="1"/>
</dbReference>
<evidence type="ECO:0000256" key="15">
    <source>
        <dbReference type="PROSITE-ProRule" id="PRU00723"/>
    </source>
</evidence>
<dbReference type="Pfam" id="PF21010">
    <property type="entry name" value="HA2_C"/>
    <property type="match status" value="1"/>
</dbReference>
<feature type="compositionally biased region" description="Low complexity" evidence="16">
    <location>
        <begin position="1"/>
        <end position="11"/>
    </location>
</feature>
<keyword evidence="10 15" id="KW-0862">Zinc</keyword>
<dbReference type="InterPro" id="IPR002464">
    <property type="entry name" value="DNA/RNA_helicase_DEAH_CS"/>
</dbReference>
<dbReference type="OrthoDB" id="5600252at2759"/>
<keyword evidence="5 15" id="KW-0479">Metal-binding</keyword>
<dbReference type="InterPro" id="IPR014001">
    <property type="entry name" value="Helicase_ATP-bd"/>
</dbReference>
<dbReference type="FunFam" id="1.20.120.1080:FF:000002">
    <property type="entry name" value="Putative ATP-dependent RNA helicase DHX36"/>
    <property type="match status" value="1"/>
</dbReference>
<dbReference type="SMART" id="SM00490">
    <property type="entry name" value="HELICc"/>
    <property type="match status" value="1"/>
</dbReference>
<dbReference type="Pfam" id="PF00271">
    <property type="entry name" value="Helicase_C"/>
    <property type="match status" value="1"/>
</dbReference>
<dbReference type="InParanoid" id="A0A482XLU6"/>
<keyword evidence="13" id="KW-0175">Coiled coil</keyword>
<dbReference type="InterPro" id="IPR016135">
    <property type="entry name" value="UBQ-conjugating_enzyme/RWD"/>
</dbReference>
<dbReference type="PROSITE" id="PS51194">
    <property type="entry name" value="HELICASE_CTER"/>
    <property type="match status" value="1"/>
</dbReference>
<dbReference type="SMR" id="A0A482XLU6"/>
<dbReference type="GO" id="GO:0016787">
    <property type="term" value="F:hydrolase activity"/>
    <property type="evidence" value="ECO:0007669"/>
    <property type="project" value="UniProtKB-KW"/>
</dbReference>
<reference evidence="21 22" key="1">
    <citation type="journal article" date="2017" name="Gigascience">
        <title>Genome sequence of the small brown planthopper, Laodelphax striatellus.</title>
        <authorList>
            <person name="Zhu J."/>
            <person name="Jiang F."/>
            <person name="Wang X."/>
            <person name="Yang P."/>
            <person name="Bao Y."/>
            <person name="Zhao W."/>
            <person name="Wang W."/>
            <person name="Lu H."/>
            <person name="Wang Q."/>
            <person name="Cui N."/>
            <person name="Li J."/>
            <person name="Chen X."/>
            <person name="Luo L."/>
            <person name="Yu J."/>
            <person name="Kang L."/>
            <person name="Cui F."/>
        </authorList>
    </citation>
    <scope>NUCLEOTIDE SEQUENCE [LARGE SCALE GENOMIC DNA]</scope>
    <source>
        <strain evidence="21">Lst14</strain>
    </source>
</reference>
<feature type="domain" description="Helicase C-terminal" evidence="20">
    <location>
        <begin position="719"/>
        <end position="899"/>
    </location>
</feature>
<keyword evidence="9" id="KW-0347">Helicase</keyword>
<dbReference type="GO" id="GO:0003723">
    <property type="term" value="F:RNA binding"/>
    <property type="evidence" value="ECO:0007669"/>
    <property type="project" value="TreeGrafter"/>
</dbReference>
<dbReference type="EC" id="3.6.4.13" evidence="2"/>
<dbReference type="CDD" id="cd18791">
    <property type="entry name" value="SF2_C_RHA"/>
    <property type="match status" value="1"/>
</dbReference>
<keyword evidence="6" id="KW-0547">Nucleotide-binding</keyword>
<evidence type="ECO:0000256" key="8">
    <source>
        <dbReference type="ARBA" id="ARBA00022801"/>
    </source>
</evidence>
<dbReference type="FunCoup" id="A0A482XLU6">
    <property type="interactions" value="1431"/>
</dbReference>
<evidence type="ECO:0000256" key="14">
    <source>
        <dbReference type="ARBA" id="ARBA00047984"/>
    </source>
</evidence>
<dbReference type="GO" id="GO:0008270">
    <property type="term" value="F:zinc ion binding"/>
    <property type="evidence" value="ECO:0007669"/>
    <property type="project" value="UniProtKB-KW"/>
</dbReference>
<evidence type="ECO:0000256" key="4">
    <source>
        <dbReference type="ARBA" id="ARBA00022540"/>
    </source>
</evidence>
<evidence type="ECO:0000256" key="10">
    <source>
        <dbReference type="ARBA" id="ARBA00022833"/>
    </source>
</evidence>
<organism evidence="21 22">
    <name type="scientific">Laodelphax striatellus</name>
    <name type="common">Small brown planthopper</name>
    <name type="synonym">Delphax striatella</name>
    <dbReference type="NCBI Taxonomy" id="195883"/>
    <lineage>
        <taxon>Eukaryota</taxon>
        <taxon>Metazoa</taxon>
        <taxon>Ecdysozoa</taxon>
        <taxon>Arthropoda</taxon>
        <taxon>Hexapoda</taxon>
        <taxon>Insecta</taxon>
        <taxon>Pterygota</taxon>
        <taxon>Neoptera</taxon>
        <taxon>Paraneoptera</taxon>
        <taxon>Hemiptera</taxon>
        <taxon>Auchenorrhyncha</taxon>
        <taxon>Fulgoroidea</taxon>
        <taxon>Delphacidae</taxon>
        <taxon>Criomorphinae</taxon>
        <taxon>Laodelphax</taxon>
    </lineage>
</organism>
<feature type="zinc finger region" description="C3H1-type" evidence="15">
    <location>
        <begin position="236"/>
        <end position="263"/>
    </location>
</feature>
<comment type="similarity">
    <text evidence="1">Belongs to the DEAD box helicase family. DEAH subfamily.</text>
</comment>
<proteinExistence type="inferred from homology"/>
<dbReference type="Gene3D" id="3.40.50.300">
    <property type="entry name" value="P-loop containing nucleotide triphosphate hydrolases"/>
    <property type="match status" value="2"/>
</dbReference>
<keyword evidence="7 15" id="KW-0863">Zinc-finger</keyword>
<dbReference type="SMART" id="SM00847">
    <property type="entry name" value="HA2"/>
    <property type="match status" value="1"/>
</dbReference>
<dbReference type="InterPro" id="IPR059023">
    <property type="entry name" value="RNA_hel_CTD"/>
</dbReference>
<dbReference type="GO" id="GO:0003743">
    <property type="term" value="F:translation initiation factor activity"/>
    <property type="evidence" value="ECO:0007669"/>
    <property type="project" value="UniProtKB-KW"/>
</dbReference>
<evidence type="ECO:0000256" key="11">
    <source>
        <dbReference type="ARBA" id="ARBA00022840"/>
    </source>
</evidence>
<dbReference type="Proteomes" id="UP000291343">
    <property type="component" value="Unassembled WGS sequence"/>
</dbReference>
<dbReference type="GO" id="GO:0003724">
    <property type="term" value="F:RNA helicase activity"/>
    <property type="evidence" value="ECO:0007669"/>
    <property type="project" value="UniProtKB-EC"/>
</dbReference>
<gene>
    <name evidence="21" type="ORF">LSTR_LSTR009292</name>
</gene>
<dbReference type="InterPro" id="IPR006575">
    <property type="entry name" value="RWD_dom"/>
</dbReference>
<evidence type="ECO:0000256" key="9">
    <source>
        <dbReference type="ARBA" id="ARBA00022806"/>
    </source>
</evidence>
<dbReference type="Pfam" id="PF26026">
    <property type="entry name" value="RNA_hel_CTD"/>
    <property type="match status" value="1"/>
</dbReference>
<dbReference type="SUPFAM" id="SSF90229">
    <property type="entry name" value="CCCH zinc finger"/>
    <property type="match status" value="1"/>
</dbReference>
<dbReference type="FunFam" id="3.40.50.300:FF:000500">
    <property type="entry name" value="ATP-dependent RNA helicase DHX29"/>
    <property type="match status" value="1"/>
</dbReference>
<dbReference type="STRING" id="195883.A0A482XLU6"/>
<comment type="caution">
    <text evidence="21">The sequence shown here is derived from an EMBL/GenBank/DDBJ whole genome shotgun (WGS) entry which is preliminary data.</text>
</comment>
<dbReference type="Pfam" id="PF05773">
    <property type="entry name" value="RWD"/>
    <property type="match status" value="1"/>
</dbReference>
<dbReference type="FunFam" id="3.40.50.300:FF:000325">
    <property type="entry name" value="ATP-dependent RNA helicase DHX29"/>
    <property type="match status" value="1"/>
</dbReference>
<keyword evidence="8" id="KW-0378">Hydrolase</keyword>
<accession>A0A482XLU6</accession>
<evidence type="ECO:0000256" key="2">
    <source>
        <dbReference type="ARBA" id="ARBA00012552"/>
    </source>
</evidence>
<dbReference type="PROSITE" id="PS50103">
    <property type="entry name" value="ZF_C3H1"/>
    <property type="match status" value="1"/>
</dbReference>
<dbReference type="InterPro" id="IPR027417">
    <property type="entry name" value="P-loop_NTPase"/>
</dbReference>
<keyword evidence="12" id="KW-0648">Protein biosynthesis</keyword>
<dbReference type="SUPFAM" id="SSF52540">
    <property type="entry name" value="P-loop containing nucleoside triphosphate hydrolases"/>
    <property type="match status" value="1"/>
</dbReference>
<dbReference type="AlphaFoldDB" id="A0A482XLU6"/>
<dbReference type="PROSITE" id="PS51192">
    <property type="entry name" value="HELICASE_ATP_BIND_1"/>
    <property type="match status" value="1"/>
</dbReference>
<evidence type="ECO:0000256" key="16">
    <source>
        <dbReference type="SAM" id="MobiDB-lite"/>
    </source>
</evidence>
<dbReference type="SMART" id="SM00487">
    <property type="entry name" value="DEXDc"/>
    <property type="match status" value="1"/>
</dbReference>
<dbReference type="GO" id="GO:0005524">
    <property type="term" value="F:ATP binding"/>
    <property type="evidence" value="ECO:0007669"/>
    <property type="project" value="UniProtKB-KW"/>
</dbReference>